<dbReference type="SMART" id="SM00717">
    <property type="entry name" value="SANT"/>
    <property type="match status" value="1"/>
</dbReference>
<dbReference type="InterPro" id="IPR001005">
    <property type="entry name" value="SANT/Myb"/>
</dbReference>
<proteinExistence type="predicted"/>
<protein>
    <submittedName>
        <fullName evidence="4">Uncharacterized protein</fullName>
    </submittedName>
</protein>
<dbReference type="AlphaFoldDB" id="A0A0H2SFP7"/>
<feature type="domain" description="Myb-like" evidence="2">
    <location>
        <begin position="323"/>
        <end position="370"/>
    </location>
</feature>
<evidence type="ECO:0000259" key="2">
    <source>
        <dbReference type="PROSITE" id="PS50090"/>
    </source>
</evidence>
<evidence type="ECO:0000313" key="5">
    <source>
        <dbReference type="Proteomes" id="UP000053477"/>
    </source>
</evidence>
<dbReference type="PANTHER" id="PTHR22929">
    <property type="entry name" value="RNA POLYMERASE III TRANSCRIPTION INITIATION FACTOR B"/>
    <property type="match status" value="1"/>
</dbReference>
<dbReference type="InParanoid" id="A0A0H2SFP7"/>
<name>A0A0H2SFP7_9AGAM</name>
<keyword evidence="5" id="KW-1185">Reference proteome</keyword>
<evidence type="ECO:0000259" key="3">
    <source>
        <dbReference type="PROSITE" id="PS51293"/>
    </source>
</evidence>
<dbReference type="Pfam" id="PF15963">
    <property type="entry name" value="Myb_DNA-bind_7"/>
    <property type="match status" value="1"/>
</dbReference>
<reference evidence="4 5" key="1">
    <citation type="submission" date="2015-04" db="EMBL/GenBank/DDBJ databases">
        <title>Complete genome sequence of Schizopora paradoxa KUC8140, a cosmopolitan wood degrader in East Asia.</title>
        <authorList>
            <consortium name="DOE Joint Genome Institute"/>
            <person name="Min B."/>
            <person name="Park H."/>
            <person name="Jang Y."/>
            <person name="Kim J.-J."/>
            <person name="Kim K.H."/>
            <person name="Pangilinan J."/>
            <person name="Lipzen A."/>
            <person name="Riley R."/>
            <person name="Grigoriev I.V."/>
            <person name="Spatafora J.W."/>
            <person name="Choi I.-G."/>
        </authorList>
    </citation>
    <scope>NUCLEOTIDE SEQUENCE [LARGE SCALE GENOMIC DNA]</scope>
    <source>
        <strain evidence="4 5">KUC8140</strain>
    </source>
</reference>
<feature type="compositionally biased region" description="Polar residues" evidence="1">
    <location>
        <begin position="93"/>
        <end position="104"/>
    </location>
</feature>
<dbReference type="OrthoDB" id="272624at2759"/>
<dbReference type="Gene3D" id="1.10.10.60">
    <property type="entry name" value="Homeodomain-like"/>
    <property type="match status" value="1"/>
</dbReference>
<accession>A0A0H2SFP7</accession>
<feature type="compositionally biased region" description="Acidic residues" evidence="1">
    <location>
        <begin position="107"/>
        <end position="116"/>
    </location>
</feature>
<dbReference type="GO" id="GO:0001156">
    <property type="term" value="F:TFIIIC-class transcription factor complex binding"/>
    <property type="evidence" value="ECO:0007669"/>
    <property type="project" value="TreeGrafter"/>
</dbReference>
<dbReference type="PANTHER" id="PTHR22929:SF0">
    <property type="entry name" value="TRANSCRIPTION FACTOR TFIIIB COMPONENT B'' HOMOLOG"/>
    <property type="match status" value="1"/>
</dbReference>
<sequence length="391" mass="43310">MGNQSTQPIQGDNSQTETVEAARPKRSRRSGKKSKESTAGPSEGVNNPAEASSSKKRRRSKSNVPEQEQSNNDDSAEPSKKPRRSGRRKSTRQESTTEPQTTITSENDNESDEDVSETGSKRKRRKSSTRKRRPRAPSPPPLDPDADPGEDLDPTAVTMATICNDTGQGRVSSKAAVIQKNFTTWKQQNREKRARMHAIMEAKKYGRKEDEVDNGGPSETIDIDADEQAGPSTAEPTAEIVEGNPDASDNESAGGNVNGFDYSQAVSTSGFNVQVRIGANGETIIDEESLFVDRAADAEAETEEYTHIEESDQTKFVNSMSYSRKTRGSRWSKEETELFYISLQQFGENYELISLSLPGRDRKSCKNKFKAEDKRNPGRITECLKNRIPYG</sequence>
<dbReference type="SUPFAM" id="SSF46689">
    <property type="entry name" value="Homeodomain-like"/>
    <property type="match status" value="1"/>
</dbReference>
<dbReference type="InterPro" id="IPR039467">
    <property type="entry name" value="TFIIIB_B''_Myb"/>
</dbReference>
<dbReference type="CDD" id="cd00167">
    <property type="entry name" value="SANT"/>
    <property type="match status" value="1"/>
</dbReference>
<dbReference type="Proteomes" id="UP000053477">
    <property type="component" value="Unassembled WGS sequence"/>
</dbReference>
<feature type="compositionally biased region" description="Basic residues" evidence="1">
    <location>
        <begin position="121"/>
        <end position="135"/>
    </location>
</feature>
<dbReference type="GO" id="GO:0070898">
    <property type="term" value="P:RNA polymerase III preinitiation complex assembly"/>
    <property type="evidence" value="ECO:0007669"/>
    <property type="project" value="TreeGrafter"/>
</dbReference>
<organism evidence="4 5">
    <name type="scientific">Schizopora paradoxa</name>
    <dbReference type="NCBI Taxonomy" id="27342"/>
    <lineage>
        <taxon>Eukaryota</taxon>
        <taxon>Fungi</taxon>
        <taxon>Dikarya</taxon>
        <taxon>Basidiomycota</taxon>
        <taxon>Agaricomycotina</taxon>
        <taxon>Agaricomycetes</taxon>
        <taxon>Hymenochaetales</taxon>
        <taxon>Schizoporaceae</taxon>
        <taxon>Schizopora</taxon>
    </lineage>
</organism>
<feature type="compositionally biased region" description="Polar residues" evidence="1">
    <location>
        <begin position="161"/>
        <end position="171"/>
    </location>
</feature>
<dbReference type="EMBL" id="KQ085882">
    <property type="protein sequence ID" value="KLO20678.1"/>
    <property type="molecule type" value="Genomic_DNA"/>
</dbReference>
<dbReference type="PROSITE" id="PS51293">
    <property type="entry name" value="SANT"/>
    <property type="match status" value="1"/>
</dbReference>
<feature type="domain" description="SANT" evidence="3">
    <location>
        <begin position="326"/>
        <end position="377"/>
    </location>
</feature>
<dbReference type="InterPro" id="IPR017884">
    <property type="entry name" value="SANT_dom"/>
</dbReference>
<feature type="compositionally biased region" description="Polar residues" evidence="1">
    <location>
        <begin position="1"/>
        <end position="18"/>
    </location>
</feature>
<dbReference type="STRING" id="27342.A0A0H2SFP7"/>
<feature type="compositionally biased region" description="Polar residues" evidence="1">
    <location>
        <begin position="63"/>
        <end position="73"/>
    </location>
</feature>
<feature type="region of interest" description="Disordered" evidence="1">
    <location>
        <begin position="202"/>
        <end position="239"/>
    </location>
</feature>
<evidence type="ECO:0000256" key="1">
    <source>
        <dbReference type="SAM" id="MobiDB-lite"/>
    </source>
</evidence>
<evidence type="ECO:0000313" key="4">
    <source>
        <dbReference type="EMBL" id="KLO20678.1"/>
    </source>
</evidence>
<dbReference type="InterPro" id="IPR009057">
    <property type="entry name" value="Homeodomain-like_sf"/>
</dbReference>
<feature type="compositionally biased region" description="Basic residues" evidence="1">
    <location>
        <begin position="81"/>
        <end position="90"/>
    </location>
</feature>
<feature type="compositionally biased region" description="Acidic residues" evidence="1">
    <location>
        <begin position="144"/>
        <end position="153"/>
    </location>
</feature>
<dbReference type="PROSITE" id="PS50090">
    <property type="entry name" value="MYB_LIKE"/>
    <property type="match status" value="1"/>
</dbReference>
<feature type="region of interest" description="Disordered" evidence="1">
    <location>
        <begin position="1"/>
        <end position="173"/>
    </location>
</feature>
<gene>
    <name evidence="4" type="ORF">SCHPADRAFT_816449</name>
</gene>
<dbReference type="GO" id="GO:0000126">
    <property type="term" value="C:transcription factor TFIIIB complex"/>
    <property type="evidence" value="ECO:0007669"/>
    <property type="project" value="TreeGrafter"/>
</dbReference>